<evidence type="ECO:0000313" key="5">
    <source>
        <dbReference type="EMBL" id="TAA75083.1"/>
    </source>
</evidence>
<dbReference type="Proteomes" id="UP000316238">
    <property type="component" value="Unassembled WGS sequence"/>
</dbReference>
<dbReference type="Gene3D" id="3.40.50.150">
    <property type="entry name" value="Vaccinia Virus protein VP39"/>
    <property type="match status" value="1"/>
</dbReference>
<organism evidence="5 6">
    <name type="scientific">Candidatus Electronema aureum</name>
    <dbReference type="NCBI Taxonomy" id="2005002"/>
    <lineage>
        <taxon>Bacteria</taxon>
        <taxon>Pseudomonadati</taxon>
        <taxon>Thermodesulfobacteriota</taxon>
        <taxon>Desulfobulbia</taxon>
        <taxon>Desulfobulbales</taxon>
        <taxon>Desulfobulbaceae</taxon>
        <taxon>Candidatus Electronema</taxon>
    </lineage>
</organism>
<sequence>MQLERIQDLDWGLLWQQARKKQNWTGKEAADWDKKAPSFAERAASSAYAEKFIALLSPQPEWTVLDVGCGTGTLALPLAARCRAVTALDFSAGMLSILERQLSWQDDWQQHDVATHDVVVASRSLIVPDLHQALEKLEHYARRMVIVADKVGHHGPFDPDAFTAIGRTLEFGPDYIYPFNLLYQMGRLPKVDYIHMEAEQLYSSWAEALAACCWMFNGLSAEEEQKIEQYVRSIAEIKADGTVIVRRRNAPIWAYISWQPKRDC</sequence>
<dbReference type="EMBL" id="NQJD01000011">
    <property type="protein sequence ID" value="TAA75083.1"/>
    <property type="molecule type" value="Genomic_DNA"/>
</dbReference>
<evidence type="ECO:0000256" key="2">
    <source>
        <dbReference type="ARBA" id="ARBA00022679"/>
    </source>
</evidence>
<dbReference type="GO" id="GO:0032259">
    <property type="term" value="P:methylation"/>
    <property type="evidence" value="ECO:0007669"/>
    <property type="project" value="UniProtKB-KW"/>
</dbReference>
<keyword evidence="2" id="KW-0808">Transferase</keyword>
<keyword evidence="1 5" id="KW-0489">Methyltransferase</keyword>
<dbReference type="GO" id="GO:0008168">
    <property type="term" value="F:methyltransferase activity"/>
    <property type="evidence" value="ECO:0007669"/>
    <property type="project" value="UniProtKB-KW"/>
</dbReference>
<dbReference type="AlphaFoldDB" id="A0A521G236"/>
<dbReference type="InterPro" id="IPR029063">
    <property type="entry name" value="SAM-dependent_MTases_sf"/>
</dbReference>
<protein>
    <submittedName>
        <fullName evidence="5">Methyltransferase domain-containing protein</fullName>
    </submittedName>
</protein>
<dbReference type="SUPFAM" id="SSF53335">
    <property type="entry name" value="S-adenosyl-L-methionine-dependent methyltransferases"/>
    <property type="match status" value="1"/>
</dbReference>
<evidence type="ECO:0000313" key="6">
    <source>
        <dbReference type="Proteomes" id="UP000316238"/>
    </source>
</evidence>
<comment type="caution">
    <text evidence="5">The sequence shown here is derived from an EMBL/GenBank/DDBJ whole genome shotgun (WGS) entry which is preliminary data.</text>
</comment>
<dbReference type="PANTHER" id="PTHR43464:SF19">
    <property type="entry name" value="UBIQUINONE BIOSYNTHESIS O-METHYLTRANSFERASE, MITOCHONDRIAL"/>
    <property type="match status" value="1"/>
</dbReference>
<keyword evidence="3" id="KW-0949">S-adenosyl-L-methionine</keyword>
<reference evidence="5" key="1">
    <citation type="submission" date="2017-07" db="EMBL/GenBank/DDBJ databases">
        <title>The cable genome - Insights into the physiology and evolution of filamentous bacteria capable of sulfide oxidation via long distance electron transfer.</title>
        <authorList>
            <person name="Thorup C."/>
            <person name="Bjerg J.T."/>
            <person name="Schreiber L."/>
            <person name="Nielsen L.P."/>
            <person name="Kjeldsen K.U."/>
            <person name="Boesen T."/>
            <person name="Boggild A."/>
            <person name="Meysman F."/>
            <person name="Geelhoed J."/>
            <person name="Schramm A."/>
        </authorList>
    </citation>
    <scope>NUCLEOTIDE SEQUENCE [LARGE SCALE GENOMIC DNA]</scope>
    <source>
        <strain evidence="5">GS</strain>
    </source>
</reference>
<name>A0A521G236_9BACT</name>
<dbReference type="CDD" id="cd02440">
    <property type="entry name" value="AdoMet_MTases"/>
    <property type="match status" value="1"/>
</dbReference>
<proteinExistence type="predicted"/>
<evidence type="ECO:0000259" key="4">
    <source>
        <dbReference type="Pfam" id="PF13649"/>
    </source>
</evidence>
<dbReference type="PANTHER" id="PTHR43464">
    <property type="entry name" value="METHYLTRANSFERASE"/>
    <property type="match status" value="1"/>
</dbReference>
<accession>A0A521G236</accession>
<feature type="domain" description="Methyltransferase" evidence="4">
    <location>
        <begin position="64"/>
        <end position="123"/>
    </location>
</feature>
<gene>
    <name evidence="5" type="ORF">CDV28_1119</name>
</gene>
<dbReference type="InterPro" id="IPR041698">
    <property type="entry name" value="Methyltransf_25"/>
</dbReference>
<evidence type="ECO:0000256" key="1">
    <source>
        <dbReference type="ARBA" id="ARBA00022603"/>
    </source>
</evidence>
<keyword evidence="6" id="KW-1185">Reference proteome</keyword>
<dbReference type="Pfam" id="PF13649">
    <property type="entry name" value="Methyltransf_25"/>
    <property type="match status" value="1"/>
</dbReference>
<evidence type="ECO:0000256" key="3">
    <source>
        <dbReference type="ARBA" id="ARBA00022691"/>
    </source>
</evidence>